<evidence type="ECO:0000313" key="1">
    <source>
        <dbReference type="EMBL" id="VDO12548.1"/>
    </source>
</evidence>
<protein>
    <submittedName>
        <fullName evidence="1 3">Uncharacterized protein</fullName>
    </submittedName>
</protein>
<keyword evidence="2" id="KW-1185">Reference proteome</keyword>
<reference evidence="3" key="1">
    <citation type="submission" date="2017-02" db="UniProtKB">
        <authorList>
            <consortium name="WormBaseParasite"/>
        </authorList>
    </citation>
    <scope>IDENTIFICATION</scope>
</reference>
<sequence length="55" mass="6406">MDNPGFFQGHISPRIWELQAVVVRDPNHQTMNPPYQMNPSIVIFPLLNRYLKGVE</sequence>
<dbReference type="EMBL" id="UZAF01003408">
    <property type="protein sequence ID" value="VDO12548.1"/>
    <property type="molecule type" value="Genomic_DNA"/>
</dbReference>
<dbReference type="Proteomes" id="UP000268014">
    <property type="component" value="Unassembled WGS sequence"/>
</dbReference>
<gene>
    <name evidence="1" type="ORF">HPLM_LOCUS2017</name>
</gene>
<evidence type="ECO:0000313" key="3">
    <source>
        <dbReference type="WBParaSite" id="HPLM_0000201901-mRNA-1"/>
    </source>
</evidence>
<name>A0A0N4VXJ9_HAEPC</name>
<dbReference type="AlphaFoldDB" id="A0A0N4VXJ9"/>
<dbReference type="WBParaSite" id="HPLM_0000201901-mRNA-1">
    <property type="protein sequence ID" value="HPLM_0000201901-mRNA-1"/>
    <property type="gene ID" value="HPLM_0000201901"/>
</dbReference>
<evidence type="ECO:0000313" key="2">
    <source>
        <dbReference type="Proteomes" id="UP000268014"/>
    </source>
</evidence>
<accession>A0A0N4VXJ9</accession>
<reference evidence="1 2" key="2">
    <citation type="submission" date="2018-11" db="EMBL/GenBank/DDBJ databases">
        <authorList>
            <consortium name="Pathogen Informatics"/>
        </authorList>
    </citation>
    <scope>NUCLEOTIDE SEQUENCE [LARGE SCALE GENOMIC DNA]</scope>
    <source>
        <strain evidence="1 2">MHpl1</strain>
    </source>
</reference>
<proteinExistence type="predicted"/>
<organism evidence="3">
    <name type="scientific">Haemonchus placei</name>
    <name type="common">Barber's pole worm</name>
    <dbReference type="NCBI Taxonomy" id="6290"/>
    <lineage>
        <taxon>Eukaryota</taxon>
        <taxon>Metazoa</taxon>
        <taxon>Ecdysozoa</taxon>
        <taxon>Nematoda</taxon>
        <taxon>Chromadorea</taxon>
        <taxon>Rhabditida</taxon>
        <taxon>Rhabditina</taxon>
        <taxon>Rhabditomorpha</taxon>
        <taxon>Strongyloidea</taxon>
        <taxon>Trichostrongylidae</taxon>
        <taxon>Haemonchus</taxon>
    </lineage>
</organism>